<dbReference type="InterPro" id="IPR038763">
    <property type="entry name" value="DHH_sf"/>
</dbReference>
<dbReference type="Pfam" id="PF02272">
    <property type="entry name" value="DHHA1"/>
    <property type="match status" value="1"/>
</dbReference>
<keyword evidence="4" id="KW-1185">Reference proteome</keyword>
<organism evidence="3 4">
    <name type="scientific">Spiroplasma monobiae MQ-1</name>
    <dbReference type="NCBI Taxonomy" id="1336748"/>
    <lineage>
        <taxon>Bacteria</taxon>
        <taxon>Bacillati</taxon>
        <taxon>Mycoplasmatota</taxon>
        <taxon>Mollicutes</taxon>
        <taxon>Entomoplasmatales</taxon>
        <taxon>Spiroplasmataceae</taxon>
        <taxon>Spiroplasma</taxon>
    </lineage>
</organism>
<dbReference type="InterPro" id="IPR051319">
    <property type="entry name" value="Oligoribo/pAp-PDE_c-di-AMP_PDE"/>
</dbReference>
<dbReference type="InterPro" id="IPR003156">
    <property type="entry name" value="DHHA1_dom"/>
</dbReference>
<dbReference type="RefSeq" id="WP_101781059.1">
    <property type="nucleotide sequence ID" value="NZ_CP025543.1"/>
</dbReference>
<dbReference type="OrthoDB" id="9803668at2"/>
<dbReference type="Gene3D" id="3.90.1640.10">
    <property type="entry name" value="inorganic pyrophosphatase (n-terminal core)"/>
    <property type="match status" value="1"/>
</dbReference>
<protein>
    <submittedName>
        <fullName evidence="3">Bifunctional oligoribonuclease and PAP phosphatase NrnA</fullName>
    </submittedName>
</protein>
<dbReference type="KEGG" id="smoo:SMONO_v1c07740"/>
<dbReference type="Proteomes" id="UP000234790">
    <property type="component" value="Chromosome"/>
</dbReference>
<sequence length="315" mass="35523">MENKSNELALLKVIEQYENIIIAKHVSPDWDTQGSAYALREIILNNFNNKNVYVVGEKMNFGTREEDESKLTEGIISTSLLITVDVANFERVDFEFKEKVKEVFKVDHHLEVDNFGKGKLVDPSAIACTQVITLWSNNCNLKLTKLGATYLYFGLITDSGRFLFEKTNGKTFLAAKILVEAGVIITEVYSELFLKKLELAKWHNKAFSMAEFKNNNEIAYIKVTSDFFETLNLGEEEVKSALTVLSGIKEIKIWALAYQTPGNENVKVSIRSRDFNINSVATNYNGGGHKLASGAKLNSWNELDNLITDLQDLIE</sequence>
<evidence type="ECO:0000259" key="2">
    <source>
        <dbReference type="Pfam" id="PF02272"/>
    </source>
</evidence>
<proteinExistence type="predicted"/>
<dbReference type="Gene3D" id="3.10.310.30">
    <property type="match status" value="1"/>
</dbReference>
<feature type="domain" description="DHHA1" evidence="2">
    <location>
        <begin position="232"/>
        <end position="314"/>
    </location>
</feature>
<evidence type="ECO:0000313" key="4">
    <source>
        <dbReference type="Proteomes" id="UP000234790"/>
    </source>
</evidence>
<dbReference type="PANTHER" id="PTHR47618">
    <property type="entry name" value="BIFUNCTIONAL OLIGORIBONUCLEASE AND PAP PHOSPHATASE NRNA"/>
    <property type="match status" value="1"/>
</dbReference>
<dbReference type="PANTHER" id="PTHR47618:SF1">
    <property type="entry name" value="BIFUNCTIONAL OLIGORIBONUCLEASE AND PAP PHOSPHATASE NRNA"/>
    <property type="match status" value="1"/>
</dbReference>
<evidence type="ECO:0000313" key="3">
    <source>
        <dbReference type="EMBL" id="AUM63023.1"/>
    </source>
</evidence>
<dbReference type="SUPFAM" id="SSF64182">
    <property type="entry name" value="DHH phosphoesterases"/>
    <property type="match status" value="1"/>
</dbReference>
<reference evidence="3 4" key="1">
    <citation type="submission" date="2017-12" db="EMBL/GenBank/DDBJ databases">
        <title>Complete genome sequence of Spiroplasma monobiae MQ-1 (ATCC 33825).</title>
        <authorList>
            <person name="Tsai Y.-M."/>
            <person name="Lo W.-S."/>
            <person name="Wu P.-S."/>
            <person name="Cho S.-T."/>
            <person name="Kuo C.-H."/>
        </authorList>
    </citation>
    <scope>NUCLEOTIDE SEQUENCE [LARGE SCALE GENOMIC DNA]</scope>
    <source>
        <strain evidence="3 4">MQ-1</strain>
    </source>
</reference>
<dbReference type="AlphaFoldDB" id="A0A2K9LVF8"/>
<dbReference type="EMBL" id="CP025543">
    <property type="protein sequence ID" value="AUM63023.1"/>
    <property type="molecule type" value="Genomic_DNA"/>
</dbReference>
<dbReference type="Pfam" id="PF01368">
    <property type="entry name" value="DHH"/>
    <property type="match status" value="1"/>
</dbReference>
<dbReference type="GO" id="GO:0003676">
    <property type="term" value="F:nucleic acid binding"/>
    <property type="evidence" value="ECO:0007669"/>
    <property type="project" value="InterPro"/>
</dbReference>
<gene>
    <name evidence="3" type="primary">nrnA</name>
    <name evidence="3" type="ORF">SMONO_v1c07740</name>
</gene>
<evidence type="ECO:0000259" key="1">
    <source>
        <dbReference type="Pfam" id="PF01368"/>
    </source>
</evidence>
<dbReference type="InterPro" id="IPR001667">
    <property type="entry name" value="DDH_dom"/>
</dbReference>
<name>A0A2K9LVF8_SPISQ</name>
<feature type="domain" description="DDH" evidence="1">
    <location>
        <begin position="19"/>
        <end position="153"/>
    </location>
</feature>
<accession>A0A2K9LVF8</accession>